<proteinExistence type="predicted"/>
<protein>
    <submittedName>
        <fullName evidence="2">Uncharacterized protein</fullName>
    </submittedName>
</protein>
<organism evidence="2">
    <name type="scientific">hydrothermal vent metagenome</name>
    <dbReference type="NCBI Taxonomy" id="652676"/>
    <lineage>
        <taxon>unclassified sequences</taxon>
        <taxon>metagenomes</taxon>
        <taxon>ecological metagenomes</taxon>
    </lineage>
</organism>
<feature type="region of interest" description="Disordered" evidence="1">
    <location>
        <begin position="1"/>
        <end position="22"/>
    </location>
</feature>
<dbReference type="SUPFAM" id="SSF101790">
    <property type="entry name" value="Aminomethyltransferase beta-barrel domain"/>
    <property type="match status" value="1"/>
</dbReference>
<evidence type="ECO:0000256" key="1">
    <source>
        <dbReference type="SAM" id="MobiDB-lite"/>
    </source>
</evidence>
<dbReference type="InterPro" id="IPR029043">
    <property type="entry name" value="GcvT/YgfZ_C"/>
</dbReference>
<name>A0A3B1AZ34_9ZZZZ</name>
<dbReference type="AlphaFoldDB" id="A0A3B1AZ34"/>
<reference evidence="2" key="1">
    <citation type="submission" date="2018-06" db="EMBL/GenBank/DDBJ databases">
        <authorList>
            <person name="Zhirakovskaya E."/>
        </authorList>
    </citation>
    <scope>NUCLEOTIDE SEQUENCE</scope>
</reference>
<gene>
    <name evidence="2" type="ORF">MNBD_GAMMA20-2151</name>
</gene>
<feature type="non-terminal residue" evidence="2">
    <location>
        <position position="1"/>
    </location>
</feature>
<accession>A0A3B1AZ34</accession>
<sequence>GKLKRRMYRAHANTDDCPQPGDNLFTASTESGQGVGKVVQAQTSSTGGVDLLAVIEIASMEQYSLHLHDAGGPMLSLQDLPYAIEEEQ</sequence>
<evidence type="ECO:0000313" key="2">
    <source>
        <dbReference type="EMBL" id="VAX05004.1"/>
    </source>
</evidence>
<dbReference type="EMBL" id="UOFU01000405">
    <property type="protein sequence ID" value="VAX05004.1"/>
    <property type="molecule type" value="Genomic_DNA"/>
</dbReference>
<dbReference type="Gene3D" id="2.40.30.160">
    <property type="match status" value="1"/>
</dbReference>